<comment type="similarity">
    <text evidence="1">Belongs to the carbohydrate kinase PfkB family.</text>
</comment>
<evidence type="ECO:0000256" key="2">
    <source>
        <dbReference type="ARBA" id="ARBA00022679"/>
    </source>
</evidence>
<dbReference type="InterPro" id="IPR017583">
    <property type="entry name" value="Tagatose/fructose_Pkinase"/>
</dbReference>
<dbReference type="InterPro" id="IPR029056">
    <property type="entry name" value="Ribokinase-like"/>
</dbReference>
<protein>
    <submittedName>
        <fullName evidence="8">1-phosphofructokinase family hexose kinase</fullName>
    </submittedName>
</protein>
<dbReference type="CDD" id="cd01164">
    <property type="entry name" value="FruK_PfkB_like"/>
    <property type="match status" value="1"/>
</dbReference>
<reference evidence="8" key="1">
    <citation type="submission" date="2023-05" db="EMBL/GenBank/DDBJ databases">
        <title>[olsenella] sp. nov., isolated from a pig farm feces dump.</title>
        <authorList>
            <person name="Chang Y.-H."/>
        </authorList>
    </citation>
    <scope>NUCLEOTIDE SEQUENCE</scope>
    <source>
        <strain evidence="8">YH-ols2217</strain>
    </source>
</reference>
<dbReference type="InterPro" id="IPR011611">
    <property type="entry name" value="PfkB_dom"/>
</dbReference>
<sequence>MIVTVTLNASIDKAYQLTRPLEVHEVQRVATVIDRAGGKGLNCARAVKTCGEDVVATGFVGGHNGELLCDLLQADGVEQDFCVVEAETRCCINALDPDGASTEFLEPGRPVGDRALEAILDKVEALAKRADGVTLNGSAPAGLPKDVYALLIERVKKAGAKVLLDTSGELLLEGVRACPTMVKPNTDEIAAVLGHAVTGEEEVVAAAKELHEQGVPLVVVSLGGAGAVMACDEGVYRGRSPRIEVVNPVGSGDTLVGAFGVALARGASAPEALRYGMACATANCLSPETGAFDLTVAEELQAQTAVERIG</sequence>
<keyword evidence="9" id="KW-1185">Reference proteome</keyword>
<evidence type="ECO:0000256" key="6">
    <source>
        <dbReference type="PIRNR" id="PIRNR000535"/>
    </source>
</evidence>
<dbReference type="NCBIfam" id="TIGR03168">
    <property type="entry name" value="1-PFK"/>
    <property type="match status" value="1"/>
</dbReference>
<dbReference type="RefSeq" id="WP_283713716.1">
    <property type="nucleotide sequence ID" value="NZ_JASJEW010000006.1"/>
</dbReference>
<dbReference type="PANTHER" id="PTHR46566:SF5">
    <property type="entry name" value="1-PHOSPHOFRUCTOKINASE"/>
    <property type="match status" value="1"/>
</dbReference>
<proteinExistence type="inferred from homology"/>
<keyword evidence="3" id="KW-0547">Nucleotide-binding</keyword>
<organism evidence="8 9">
    <name type="scientific">Kribbibacterium absianum</name>
    <dbReference type="NCBI Taxonomy" id="3044210"/>
    <lineage>
        <taxon>Bacteria</taxon>
        <taxon>Bacillati</taxon>
        <taxon>Actinomycetota</taxon>
        <taxon>Coriobacteriia</taxon>
        <taxon>Coriobacteriales</taxon>
        <taxon>Kribbibacteriaceae</taxon>
        <taxon>Kribbibacterium</taxon>
    </lineage>
</organism>
<evidence type="ECO:0000256" key="5">
    <source>
        <dbReference type="ARBA" id="ARBA00022840"/>
    </source>
</evidence>
<evidence type="ECO:0000313" key="8">
    <source>
        <dbReference type="EMBL" id="MDJ1129497.1"/>
    </source>
</evidence>
<dbReference type="SUPFAM" id="SSF53613">
    <property type="entry name" value="Ribokinase-like"/>
    <property type="match status" value="1"/>
</dbReference>
<dbReference type="Proteomes" id="UP001431693">
    <property type="component" value="Unassembled WGS sequence"/>
</dbReference>
<dbReference type="InterPro" id="IPR002173">
    <property type="entry name" value="Carboh/pur_kinase_PfkB_CS"/>
</dbReference>
<comment type="caution">
    <text evidence="8">The sequence shown here is derived from an EMBL/GenBank/DDBJ whole genome shotgun (WGS) entry which is preliminary data.</text>
</comment>
<dbReference type="PROSITE" id="PS00583">
    <property type="entry name" value="PFKB_KINASES_1"/>
    <property type="match status" value="1"/>
</dbReference>
<evidence type="ECO:0000256" key="1">
    <source>
        <dbReference type="ARBA" id="ARBA00010688"/>
    </source>
</evidence>
<evidence type="ECO:0000256" key="4">
    <source>
        <dbReference type="ARBA" id="ARBA00022777"/>
    </source>
</evidence>
<keyword evidence="4" id="KW-0418">Kinase</keyword>
<dbReference type="PIRSF" id="PIRSF000535">
    <property type="entry name" value="1PFK/6PFK/LacC"/>
    <property type="match status" value="1"/>
</dbReference>
<dbReference type="Pfam" id="PF00294">
    <property type="entry name" value="PfkB"/>
    <property type="match status" value="1"/>
</dbReference>
<evidence type="ECO:0000256" key="3">
    <source>
        <dbReference type="ARBA" id="ARBA00022741"/>
    </source>
</evidence>
<dbReference type="Gene3D" id="3.40.1190.20">
    <property type="match status" value="1"/>
</dbReference>
<keyword evidence="2 6" id="KW-0808">Transferase</keyword>
<name>A0ABT6ZKA6_9ACTN</name>
<feature type="domain" description="Carbohydrate kinase PfkB" evidence="7">
    <location>
        <begin position="7"/>
        <end position="291"/>
    </location>
</feature>
<keyword evidence="5" id="KW-0067">ATP-binding</keyword>
<evidence type="ECO:0000313" key="9">
    <source>
        <dbReference type="Proteomes" id="UP001431693"/>
    </source>
</evidence>
<gene>
    <name evidence="8" type="ORF">QJ043_05310</name>
</gene>
<evidence type="ECO:0000259" key="7">
    <source>
        <dbReference type="Pfam" id="PF00294"/>
    </source>
</evidence>
<accession>A0ABT6ZKA6</accession>
<dbReference type="PANTHER" id="PTHR46566">
    <property type="entry name" value="1-PHOSPHOFRUCTOKINASE-RELATED"/>
    <property type="match status" value="1"/>
</dbReference>
<dbReference type="EMBL" id="JASJEX010000002">
    <property type="protein sequence ID" value="MDJ1129497.1"/>
    <property type="molecule type" value="Genomic_DNA"/>
</dbReference>